<proteinExistence type="predicted"/>
<reference evidence="1 2" key="1">
    <citation type="submission" date="2018-06" db="EMBL/GenBank/DDBJ databases">
        <title>Genomic Encyclopedia of Type Strains, Phase IV (KMG-IV): sequencing the most valuable type-strain genomes for metagenomic binning, comparative biology and taxonomic classification.</title>
        <authorList>
            <person name="Goeker M."/>
        </authorList>
    </citation>
    <scope>NUCLEOTIDE SEQUENCE [LARGE SCALE GENOMIC DNA]</scope>
    <source>
        <strain evidence="1 2">DSM 45479</strain>
    </source>
</reference>
<keyword evidence="2" id="KW-1185">Reference proteome</keyword>
<comment type="caution">
    <text evidence="1">The sequence shown here is derived from an EMBL/GenBank/DDBJ whole genome shotgun (WGS) entry which is preliminary data.</text>
</comment>
<gene>
    <name evidence="1" type="ORF">C8D87_103339</name>
</gene>
<dbReference type="Proteomes" id="UP000248714">
    <property type="component" value="Unassembled WGS sequence"/>
</dbReference>
<dbReference type="EMBL" id="QLTT01000003">
    <property type="protein sequence ID" value="RAS67000.1"/>
    <property type="molecule type" value="Genomic_DNA"/>
</dbReference>
<evidence type="ECO:0000313" key="2">
    <source>
        <dbReference type="Proteomes" id="UP000248714"/>
    </source>
</evidence>
<protein>
    <submittedName>
        <fullName evidence="1">Uncharacterized protein</fullName>
    </submittedName>
</protein>
<evidence type="ECO:0000313" key="1">
    <source>
        <dbReference type="EMBL" id="RAS67000.1"/>
    </source>
</evidence>
<name>A0ABX9EA25_9PSEU</name>
<organism evidence="1 2">
    <name type="scientific">Lentzea atacamensis</name>
    <dbReference type="NCBI Taxonomy" id="531938"/>
    <lineage>
        <taxon>Bacteria</taxon>
        <taxon>Bacillati</taxon>
        <taxon>Actinomycetota</taxon>
        <taxon>Actinomycetes</taxon>
        <taxon>Pseudonocardiales</taxon>
        <taxon>Pseudonocardiaceae</taxon>
        <taxon>Lentzea</taxon>
    </lineage>
</organism>
<sequence>MYFESHDGFIWSFQMPCRFAGCVPGRDDEIRRYLPYWNSRTENCGSLVLACRVIRTSVGWSAAGVRPRSRLTRPNSAW</sequence>
<accession>A0ABX9EA25</accession>